<reference evidence="3 4" key="1">
    <citation type="submission" date="2020-09" db="EMBL/GenBank/DDBJ databases">
        <title>Complete genomes of bradyrhizobia occurring on native shrubby legumes in Australia.</title>
        <authorList>
            <person name="Lafay B."/>
        </authorList>
    </citation>
    <scope>NUCLEOTIDE SEQUENCE [LARGE SCALE GENOMIC DNA]</scope>
    <source>
        <strain evidence="3 4">BDV5040</strain>
    </source>
</reference>
<keyword evidence="1" id="KW-1133">Transmembrane helix</keyword>
<keyword evidence="1" id="KW-0812">Transmembrane</keyword>
<keyword evidence="4" id="KW-1185">Reference proteome</keyword>
<name>A0A7S9H2J3_9BRAD</name>
<dbReference type="AlphaFoldDB" id="A0A7S9H2J3"/>
<gene>
    <name evidence="3" type="ORF">IC761_11690</name>
</gene>
<dbReference type="KEGG" id="bcou:IC761_11690"/>
<feature type="transmembrane region" description="Helical" evidence="1">
    <location>
        <begin position="375"/>
        <end position="395"/>
    </location>
</feature>
<evidence type="ECO:0000313" key="3">
    <source>
        <dbReference type="EMBL" id="QPF93880.1"/>
    </source>
</evidence>
<feature type="transmembrane region" description="Helical" evidence="1">
    <location>
        <begin position="202"/>
        <end position="217"/>
    </location>
</feature>
<protein>
    <recommendedName>
        <fullName evidence="2">DUF6418 domain-containing protein</fullName>
    </recommendedName>
</protein>
<proteinExistence type="predicted"/>
<dbReference type="EMBL" id="CP061379">
    <property type="protein sequence ID" value="QPF93880.1"/>
    <property type="molecule type" value="Genomic_DNA"/>
</dbReference>
<feature type="transmembrane region" description="Helical" evidence="1">
    <location>
        <begin position="173"/>
        <end position="190"/>
    </location>
</feature>
<accession>A0A7S9H2J3</accession>
<feature type="transmembrane region" description="Helical" evidence="1">
    <location>
        <begin position="79"/>
        <end position="98"/>
    </location>
</feature>
<evidence type="ECO:0000259" key="2">
    <source>
        <dbReference type="Pfam" id="PF19982"/>
    </source>
</evidence>
<keyword evidence="1" id="KW-0472">Membrane</keyword>
<dbReference type="Proteomes" id="UP000594621">
    <property type="component" value="Chromosome"/>
</dbReference>
<evidence type="ECO:0000256" key="1">
    <source>
        <dbReference type="SAM" id="Phobius"/>
    </source>
</evidence>
<feature type="transmembrane region" description="Helical" evidence="1">
    <location>
        <begin position="404"/>
        <end position="423"/>
    </location>
</feature>
<feature type="transmembrane region" description="Helical" evidence="1">
    <location>
        <begin position="223"/>
        <end position="240"/>
    </location>
</feature>
<sequence length="476" mass="53349">MQVSWWSLEGLFPAMLCIVAAGLVLAAMGRLAASRPGLLLVLFFFFFAFAWRLLSVLYIDVWGPVYSEQLDRQIGPGLGTLPLAASQGLVIAALFLSFRSERLRALSDGFVIRLSGLLRSGNWNLADLAFRVVGLFVLLLWAELLVGGHIPLFAKLERFDYTRLYGGPLHQRLLEWGPMLAFQLGVLMSLPALHRRPLDKRFGALFAALILYLFVVGHRFSSFYLYLSFLIIPIGAVLLGRQSAGQTSLPKLLRSFLLPALGFILLIGLALVYSYAVVRSGEVEALGTKLVQRVLVQQGEMWWMTYERVFLHNAWDSGLAVFKLFVAPFDPSRNSTMQFLMELGLPLERAQFILQQGSAYTGGWPEVLFELGGPVEGFCLVAISAMLFSEFMFLLTRCLVEERYVTCFFLTPIFYAVSTFLVSGMVNSFIQFTFMVKLAVVAFVYVLEDRWRRSVIADTTSNSGERVVCDQKEPAV</sequence>
<feature type="domain" description="DUF6418" evidence="2">
    <location>
        <begin position="330"/>
        <end position="436"/>
    </location>
</feature>
<dbReference type="Pfam" id="PF19982">
    <property type="entry name" value="DUF6418"/>
    <property type="match status" value="1"/>
</dbReference>
<evidence type="ECO:0000313" key="4">
    <source>
        <dbReference type="Proteomes" id="UP000594621"/>
    </source>
</evidence>
<feature type="transmembrane region" description="Helical" evidence="1">
    <location>
        <begin position="38"/>
        <end position="59"/>
    </location>
</feature>
<feature type="transmembrane region" description="Helical" evidence="1">
    <location>
        <begin position="252"/>
        <end position="276"/>
    </location>
</feature>
<feature type="transmembrane region" description="Helical" evidence="1">
    <location>
        <begin position="12"/>
        <end position="31"/>
    </location>
</feature>
<dbReference type="InterPro" id="IPR046303">
    <property type="entry name" value="DUF6418"/>
</dbReference>
<organism evidence="3 4">
    <name type="scientific">Bradyrhizobium commune</name>
    <dbReference type="NCBI Taxonomy" id="83627"/>
    <lineage>
        <taxon>Bacteria</taxon>
        <taxon>Pseudomonadati</taxon>
        <taxon>Pseudomonadota</taxon>
        <taxon>Alphaproteobacteria</taxon>
        <taxon>Hyphomicrobiales</taxon>
        <taxon>Nitrobacteraceae</taxon>
        <taxon>Bradyrhizobium</taxon>
    </lineage>
</organism>
<feature type="transmembrane region" description="Helical" evidence="1">
    <location>
        <begin position="128"/>
        <end position="153"/>
    </location>
</feature>
<feature type="transmembrane region" description="Helical" evidence="1">
    <location>
        <begin position="429"/>
        <end position="447"/>
    </location>
</feature>
<dbReference type="RefSeq" id="WP_195803387.1">
    <property type="nucleotide sequence ID" value="NZ_CP061379.1"/>
</dbReference>